<dbReference type="AlphaFoldDB" id="A0A2N9GU31"/>
<protein>
    <submittedName>
        <fullName evidence="2">Uncharacterized protein</fullName>
    </submittedName>
</protein>
<feature type="compositionally biased region" description="Basic and acidic residues" evidence="1">
    <location>
        <begin position="300"/>
        <end position="316"/>
    </location>
</feature>
<sequence length="656" mass="73518">MLQGLRMSLTKSAGEVKGSLSIWMGQGVECQMVCGNGHFVKRWRMVSSWALQCTHILSMDCIRMARVHDVGRIFQAIFQSMRLIGMGMKPSRDGIHGESKIVICWPFPIMVQVPILRRSLVLRMPFQSHENVDGVLADMKAAIKEDRECGGGDALIDPVYPDVAEAKTSENIEKEGQFHGNDRVFLDDSAKNKSGLPGLWNKGNEGVIDFLENVASDKKASYSFNELMVDHNSKVNRVSPPFDDSGEMKEFGVQIRGGGSYMEESIYEEKKGSEKMRTLIRFLFCEVTSMSTPSFQQRQRPLERSRAGTTMEKGKPREEVISLMKDSSILVSMRKMQSGLFKRIKARKERCAAGRAKPRQFHEMINIAKERNLIFFVDGGRFGRVLMVGELVDGGKFGIVKYLGFLVMDCGLDSSFLFKVVISGTGSGGCVVGLGLVPVDYGAQVEKDKGVRWGWGVVSIKRMYRLGRERRTVFEVTVGSSWLDGLYAWWEVYQCSWWTLLSSSESADVISSMSLERQSDGSAASQVYWEVMDLDPKSGGGEMEFFCQEIARPVLQDQMVAINVLGARVQDFQFVSFKSDRTRGVSSGVMLDEASILWFMGWVMLDEASILWFVGWDGCGESIGQRGYVVVMEWFALRLCDEVSSEEVVVSDVGRK</sequence>
<reference evidence="2" key="1">
    <citation type="submission" date="2018-02" db="EMBL/GenBank/DDBJ databases">
        <authorList>
            <person name="Cohen D.B."/>
            <person name="Kent A.D."/>
        </authorList>
    </citation>
    <scope>NUCLEOTIDE SEQUENCE</scope>
</reference>
<gene>
    <name evidence="2" type="ORF">FSB_LOCUS30895</name>
</gene>
<accession>A0A2N9GU31</accession>
<evidence type="ECO:0000313" key="2">
    <source>
        <dbReference type="EMBL" id="SPD03013.1"/>
    </source>
</evidence>
<feature type="region of interest" description="Disordered" evidence="1">
    <location>
        <begin position="295"/>
        <end position="316"/>
    </location>
</feature>
<organism evidence="2">
    <name type="scientific">Fagus sylvatica</name>
    <name type="common">Beechnut</name>
    <dbReference type="NCBI Taxonomy" id="28930"/>
    <lineage>
        <taxon>Eukaryota</taxon>
        <taxon>Viridiplantae</taxon>
        <taxon>Streptophyta</taxon>
        <taxon>Embryophyta</taxon>
        <taxon>Tracheophyta</taxon>
        <taxon>Spermatophyta</taxon>
        <taxon>Magnoliopsida</taxon>
        <taxon>eudicotyledons</taxon>
        <taxon>Gunneridae</taxon>
        <taxon>Pentapetalae</taxon>
        <taxon>rosids</taxon>
        <taxon>fabids</taxon>
        <taxon>Fagales</taxon>
        <taxon>Fagaceae</taxon>
        <taxon>Fagus</taxon>
    </lineage>
</organism>
<name>A0A2N9GU31_FAGSY</name>
<dbReference type="EMBL" id="OIVN01002364">
    <property type="protein sequence ID" value="SPD03013.1"/>
    <property type="molecule type" value="Genomic_DNA"/>
</dbReference>
<evidence type="ECO:0000256" key="1">
    <source>
        <dbReference type="SAM" id="MobiDB-lite"/>
    </source>
</evidence>
<proteinExistence type="predicted"/>